<protein>
    <submittedName>
        <fullName evidence="2">DEAD/DEAH box helicase</fullName>
    </submittedName>
</protein>
<dbReference type="SMART" id="SM00487">
    <property type="entry name" value="DEXDc"/>
    <property type="match status" value="1"/>
</dbReference>
<organism evidence="2 3">
    <name type="scientific">Brachyspira aalborgi</name>
    <dbReference type="NCBI Taxonomy" id="29522"/>
    <lineage>
        <taxon>Bacteria</taxon>
        <taxon>Pseudomonadati</taxon>
        <taxon>Spirochaetota</taxon>
        <taxon>Spirochaetia</taxon>
        <taxon>Brachyspirales</taxon>
        <taxon>Brachyspiraceae</taxon>
        <taxon>Brachyspira</taxon>
    </lineage>
</organism>
<dbReference type="InterPro" id="IPR027417">
    <property type="entry name" value="P-loop_NTPase"/>
</dbReference>
<evidence type="ECO:0000313" key="2">
    <source>
        <dbReference type="EMBL" id="TXJ21304.1"/>
    </source>
</evidence>
<dbReference type="Pfam" id="PF04851">
    <property type="entry name" value="ResIII"/>
    <property type="match status" value="1"/>
</dbReference>
<reference evidence="2 3" key="1">
    <citation type="journal article" date="1992" name="Lakartidningen">
        <title>[Penicillin V and not amoxicillin is the first choice preparation in acute otitis].</title>
        <authorList>
            <person name="Kamme C."/>
            <person name="Lundgren K."/>
            <person name="Prellner K."/>
        </authorList>
    </citation>
    <scope>NUCLEOTIDE SEQUENCE [LARGE SCALE GENOMIC DNA]</scope>
    <source>
        <strain evidence="2 3">513A</strain>
    </source>
</reference>
<name>A0A5C8D796_9SPIR</name>
<comment type="caution">
    <text evidence="2">The sequence shown here is derived from an EMBL/GenBank/DDBJ whole genome shotgun (WGS) entry which is preliminary data.</text>
</comment>
<evidence type="ECO:0000313" key="3">
    <source>
        <dbReference type="Proteomes" id="UP000324638"/>
    </source>
</evidence>
<evidence type="ECO:0000259" key="1">
    <source>
        <dbReference type="PROSITE" id="PS51192"/>
    </source>
</evidence>
<dbReference type="PROSITE" id="PS51192">
    <property type="entry name" value="HELICASE_ATP_BIND_1"/>
    <property type="match status" value="1"/>
</dbReference>
<dbReference type="PANTHER" id="PTHR47396">
    <property type="entry name" value="TYPE I RESTRICTION ENZYME ECOKI R PROTEIN"/>
    <property type="match status" value="1"/>
</dbReference>
<keyword evidence="2" id="KW-0347">Helicase</keyword>
<gene>
    <name evidence="2" type="ORF">EPJ79_09335</name>
</gene>
<sequence>MIFEKQDYQQDCINNIINLLKDFDFKKHDANNLKEVFNNFLKDKVSAFGLSDKLNIDILMETGTGKTFTYLNLIFEINKIYKQNKFIIFVPRKAILESVKQNIKLTKDYFYNQYKKHLKTYVYSDIKSLSAIVNHYIKNKEELSVLILTNSSIDKSANILNRNSESLFNTQSIFENIAELKPISIIDEPHLLKGEAFSKYFNKIKTLYFRFGATFPKDSDFSLSNVAYCLDSISAFRNYLVKQIRVHTIGRDNQSPFLLSTNTKIKQAIFSYFNFGIEKQTKIYIGEDLGKLDLRFKGISLNKISQDKVYLSNGEIIEKQKTYKLENNEITNLLNKAIDLHFEKEEKLFKDNIKALSLFFIPNIEDFRGEKPFIKEEFERLYKQKRAKILKQDLSKEYRDYLEKDFDKDFNLKVHEGYFSGDIKNKEDREADGVKMILEEKEKLLSFDYPLRFIFSVWALQEGWDNPNIFTLTKIASSSSDTSRHQQVGRGLRICVNNEGKRINHKYLNYNDNEFFDINYLDMLISGEERGFIEGLQREIIEASFTLGGDILDRDSLIKLGLNQREVDRFTIALEDLGLAEFDEESDTFKIISPIYEGIINDDKIKNLLKDKFYRILEAFKEPTNKHSQIINSNKKEEKIKIKKNLAKEFKELWQTINKRAILTYNNINKDILLKEITKRFNNEKIEKEKIIYEKKVYDTKHNKIITEEVKSFAIKDYSKILKIEDLILDFSNDEGIPIKFLIEIYNNLNKENFINSPKKAFETLKYIIKEELHKNLLLSVSYDFCENSFSNSSFINGYDILYNKDGTPKEDIEKFKLGRYITKDKKPSENYLYEKAIWDSKIEEEVILEENRLIDDKTLEVFAKLPKFKIPTPYKDYEPDFAYLLKNKNNQKIFFVCETKGYDKESDIPEDEMQKINYAKKFFECLNNNLKREDIKVIYRTRINKENLIEVIQKAMAI</sequence>
<dbReference type="GO" id="GO:0015668">
    <property type="term" value="F:type III site-specific deoxyribonuclease activity"/>
    <property type="evidence" value="ECO:0007669"/>
    <property type="project" value="InterPro"/>
</dbReference>
<accession>A0A5C8D796</accession>
<keyword evidence="2" id="KW-0378">Hydrolase</keyword>
<dbReference type="RefSeq" id="WP_147739286.1">
    <property type="nucleotide sequence ID" value="NZ_SAXU01000001.1"/>
</dbReference>
<dbReference type="InterPro" id="IPR050742">
    <property type="entry name" value="Helicase_Restrict-Modif_Enz"/>
</dbReference>
<dbReference type="Proteomes" id="UP000324638">
    <property type="component" value="Unassembled WGS sequence"/>
</dbReference>
<dbReference type="GO" id="GO:0005524">
    <property type="term" value="F:ATP binding"/>
    <property type="evidence" value="ECO:0007669"/>
    <property type="project" value="InterPro"/>
</dbReference>
<dbReference type="GO" id="GO:0005829">
    <property type="term" value="C:cytosol"/>
    <property type="evidence" value="ECO:0007669"/>
    <property type="project" value="TreeGrafter"/>
</dbReference>
<feature type="domain" description="Helicase ATP-binding" evidence="1">
    <location>
        <begin position="47"/>
        <end position="233"/>
    </location>
</feature>
<dbReference type="InterPro" id="IPR045572">
    <property type="entry name" value="RE_endonuc_C"/>
</dbReference>
<dbReference type="EMBL" id="SAXU01000001">
    <property type="protein sequence ID" value="TXJ21304.1"/>
    <property type="molecule type" value="Genomic_DNA"/>
</dbReference>
<dbReference type="SUPFAM" id="SSF52540">
    <property type="entry name" value="P-loop containing nucleoside triphosphate hydrolases"/>
    <property type="match status" value="2"/>
</dbReference>
<dbReference type="Pfam" id="PF19778">
    <property type="entry name" value="RE_endonuc"/>
    <property type="match status" value="1"/>
</dbReference>
<dbReference type="AlphaFoldDB" id="A0A5C8D796"/>
<dbReference type="InterPro" id="IPR006935">
    <property type="entry name" value="Helicase/UvrB_N"/>
</dbReference>
<proteinExistence type="predicted"/>
<dbReference type="PANTHER" id="PTHR47396:SF1">
    <property type="entry name" value="ATP-DEPENDENT HELICASE IRC3-RELATED"/>
    <property type="match status" value="1"/>
</dbReference>
<keyword evidence="2" id="KW-0547">Nucleotide-binding</keyword>
<dbReference type="GO" id="GO:0003677">
    <property type="term" value="F:DNA binding"/>
    <property type="evidence" value="ECO:0007669"/>
    <property type="project" value="InterPro"/>
</dbReference>
<dbReference type="InterPro" id="IPR014001">
    <property type="entry name" value="Helicase_ATP-bd"/>
</dbReference>
<keyword evidence="2" id="KW-0067">ATP-binding</keyword>
<dbReference type="Gene3D" id="3.40.50.300">
    <property type="entry name" value="P-loop containing nucleotide triphosphate hydrolases"/>
    <property type="match status" value="2"/>
</dbReference>
<dbReference type="GO" id="GO:0004386">
    <property type="term" value="F:helicase activity"/>
    <property type="evidence" value="ECO:0007669"/>
    <property type="project" value="UniProtKB-KW"/>
</dbReference>